<evidence type="ECO:0000259" key="1">
    <source>
        <dbReference type="Pfam" id="PF22691"/>
    </source>
</evidence>
<feature type="domain" description="Thiolase C-terminal" evidence="1">
    <location>
        <begin position="273"/>
        <end position="395"/>
    </location>
</feature>
<dbReference type="PANTHER" id="PTHR42870">
    <property type="entry name" value="ACETYL-COA C-ACETYLTRANSFERASE"/>
    <property type="match status" value="1"/>
</dbReference>
<dbReference type="InterPro" id="IPR055140">
    <property type="entry name" value="Thiolase_C_2"/>
</dbReference>
<dbReference type="STRING" id="721133.SAMN05216176_10936"/>
<dbReference type="SUPFAM" id="SSF53901">
    <property type="entry name" value="Thiolase-like"/>
    <property type="match status" value="2"/>
</dbReference>
<keyword evidence="3" id="KW-1185">Reference proteome</keyword>
<dbReference type="eggNOG" id="COG0183">
    <property type="taxonomic scope" value="Bacteria"/>
</dbReference>
<proteinExistence type="predicted"/>
<protein>
    <submittedName>
        <fullName evidence="2">Thiolase</fullName>
    </submittedName>
</protein>
<sequence length="413" mass="44065">MHSLPAQGGEFMRGKVAIVGYGRTPYSRLKPGEPVLTVDEYIAWAAELALERAGMSKSDFDGQGLGVSHAEVAHTVNWSAATAENLGISPNALIRGDQGGCSATSMLIRAATLIEAGVIDRALIVGADTPLSMPSLAPGLPLSPERTRGVFWDFQGPFGVMGATAQFALILRRYMHEHQVTPEQLGKVAVTNRYHASLNPGAIYRKPFTLQEYLDSRMLSDPIRLFDCVPIVNGGLAYIVTSAESAKAITDRPVYVLGFGETNNFYSGSRVFPDVTVTGFSESAPRAMEMAGVGHDDIDFLQPYDDYPFISMKTIEDWGFCKKGEGGKFLEEHDLRFDGDFPMSTDGGQLSGGQPGGANGGFMPLVEGVTQLRGEAEGRQVPNAGIGAVCGFGGIPYGRPGRSCISVILGSEA</sequence>
<dbReference type="AlphaFoldDB" id="K2NVH1"/>
<dbReference type="Proteomes" id="UP000007374">
    <property type="component" value="Unassembled WGS sequence"/>
</dbReference>
<dbReference type="PANTHER" id="PTHR42870:SF1">
    <property type="entry name" value="NON-SPECIFIC LIPID-TRANSFER PROTEIN-LIKE 2"/>
    <property type="match status" value="1"/>
</dbReference>
<comment type="caution">
    <text evidence="2">The sequence shown here is derived from an EMBL/GenBank/DDBJ whole genome shotgun (WGS) entry which is preliminary data.</text>
</comment>
<dbReference type="Pfam" id="PF22691">
    <property type="entry name" value="Thiolase_C_1"/>
    <property type="match status" value="1"/>
</dbReference>
<reference evidence="2 3" key="1">
    <citation type="journal article" date="2012" name="J. Bacteriol.">
        <title>Genome Sequence of Nitratireductor indicus Type Strain C115.</title>
        <authorList>
            <person name="Lai Q."/>
            <person name="Li G."/>
            <person name="Yu Z."/>
            <person name="Shao Z."/>
        </authorList>
    </citation>
    <scope>NUCLEOTIDE SEQUENCE [LARGE SCALE GENOMIC DNA]</scope>
    <source>
        <strain evidence="2 3">C115</strain>
    </source>
</reference>
<name>K2NVH1_9HYPH</name>
<gene>
    <name evidence="2" type="ORF">NA8A_14544</name>
</gene>
<dbReference type="CDD" id="cd00829">
    <property type="entry name" value="SCP-x_thiolase"/>
    <property type="match status" value="1"/>
</dbReference>
<dbReference type="InterPro" id="IPR002155">
    <property type="entry name" value="Thiolase"/>
</dbReference>
<dbReference type="InterPro" id="IPR016039">
    <property type="entry name" value="Thiolase-like"/>
</dbReference>
<dbReference type="EMBL" id="AMSI01000009">
    <property type="protein sequence ID" value="EKF41844.1"/>
    <property type="molecule type" value="Genomic_DNA"/>
</dbReference>
<dbReference type="PIRSF" id="PIRSF000429">
    <property type="entry name" value="Ac-CoA_Ac_transf"/>
    <property type="match status" value="1"/>
</dbReference>
<evidence type="ECO:0000313" key="3">
    <source>
        <dbReference type="Proteomes" id="UP000007374"/>
    </source>
</evidence>
<dbReference type="GO" id="GO:0003988">
    <property type="term" value="F:acetyl-CoA C-acyltransferase activity"/>
    <property type="evidence" value="ECO:0007669"/>
    <property type="project" value="UniProtKB-ARBA"/>
</dbReference>
<dbReference type="Gene3D" id="3.40.47.10">
    <property type="match status" value="1"/>
</dbReference>
<accession>K2NVH1</accession>
<evidence type="ECO:0000313" key="2">
    <source>
        <dbReference type="EMBL" id="EKF41844.1"/>
    </source>
</evidence>
<organism evidence="2 3">
    <name type="scientific">Nitratireductor indicus C115</name>
    <dbReference type="NCBI Taxonomy" id="1231190"/>
    <lineage>
        <taxon>Bacteria</taxon>
        <taxon>Pseudomonadati</taxon>
        <taxon>Pseudomonadota</taxon>
        <taxon>Alphaproteobacteria</taxon>
        <taxon>Hyphomicrobiales</taxon>
        <taxon>Phyllobacteriaceae</taxon>
        <taxon>Nitratireductor</taxon>
    </lineage>
</organism>
<dbReference type="PATRIC" id="fig|1231190.3.peg.3020"/>